<evidence type="ECO:0000313" key="3">
    <source>
        <dbReference type="WBParaSite" id="PgE217_g001_t04"/>
    </source>
</evidence>
<keyword evidence="2" id="KW-1185">Reference proteome</keyword>
<dbReference type="Proteomes" id="UP000887569">
    <property type="component" value="Unplaced"/>
</dbReference>
<organism evidence="2 3">
    <name type="scientific">Parascaris univalens</name>
    <name type="common">Nematode worm</name>
    <dbReference type="NCBI Taxonomy" id="6257"/>
    <lineage>
        <taxon>Eukaryota</taxon>
        <taxon>Metazoa</taxon>
        <taxon>Ecdysozoa</taxon>
        <taxon>Nematoda</taxon>
        <taxon>Chromadorea</taxon>
        <taxon>Rhabditida</taxon>
        <taxon>Spirurina</taxon>
        <taxon>Ascaridomorpha</taxon>
        <taxon>Ascaridoidea</taxon>
        <taxon>Ascarididae</taxon>
        <taxon>Parascaris</taxon>
    </lineage>
</organism>
<dbReference type="WBParaSite" id="PgE217_g001_t04">
    <property type="protein sequence ID" value="PgE217_g001_t04"/>
    <property type="gene ID" value="PgE217_g001"/>
</dbReference>
<feature type="compositionally biased region" description="Basic and acidic residues" evidence="1">
    <location>
        <begin position="57"/>
        <end position="95"/>
    </location>
</feature>
<evidence type="ECO:0000256" key="1">
    <source>
        <dbReference type="SAM" id="MobiDB-lite"/>
    </source>
</evidence>
<dbReference type="AlphaFoldDB" id="A0A915A2D2"/>
<feature type="compositionally biased region" description="Basic residues" evidence="1">
    <location>
        <begin position="99"/>
        <end position="109"/>
    </location>
</feature>
<sequence length="109" mass="11997">SANTSKVPNYRFLADKVFEAIKELETEIGKSSHIKNESQTGKLAGEKGAAGIQQAKMDGEQKKVETQIPQSKKEEEVKKQNPQEEKVIKEAECPEKTQTTKKKLPGAAA</sequence>
<accession>A0A915A2D2</accession>
<evidence type="ECO:0000313" key="2">
    <source>
        <dbReference type="Proteomes" id="UP000887569"/>
    </source>
</evidence>
<name>A0A915A2D2_PARUN</name>
<feature type="region of interest" description="Disordered" evidence="1">
    <location>
        <begin position="32"/>
        <end position="109"/>
    </location>
</feature>
<reference evidence="3" key="1">
    <citation type="submission" date="2022-11" db="UniProtKB">
        <authorList>
            <consortium name="WormBaseParasite"/>
        </authorList>
    </citation>
    <scope>IDENTIFICATION</scope>
</reference>
<proteinExistence type="predicted"/>
<protein>
    <submittedName>
        <fullName evidence="3">Uncharacterized protein</fullName>
    </submittedName>
</protein>